<sequence length="315" mass="37197">MGYKYKLVNGRKILCEQKHVVASKIDFLRKFLQCQNSSENIMFVYLDETWIYQNGSYIRRWVHENDLKSNPSKIKNEGKRFTILHAGCQFGFLEGCDLLLDAANNNRDCHKTMNGKIFQRWVINQLIPALAKIQKKCVVVMDNAPYHSMQLNKLPSFSGNKTVMQEWLINHNIQFDKNFTKKQLWELIQPFRENLEKHHVIDKILNDQGHEVLRLPPYYCQYNTIELAWGFSKNYYNKHISEQPPSRHKVDNLWLESLSHCTPVMWQNFCRHCEDLIYADWTKHMGNLSYTNIPPFIISLGESDSESDFESDPEN</sequence>
<evidence type="ECO:0008006" key="3">
    <source>
        <dbReference type="Google" id="ProtNLM"/>
    </source>
</evidence>
<dbReference type="InterPro" id="IPR036397">
    <property type="entry name" value="RNaseH_sf"/>
</dbReference>
<proteinExistence type="predicted"/>
<dbReference type="GO" id="GO:0003676">
    <property type="term" value="F:nucleic acid binding"/>
    <property type="evidence" value="ECO:0007669"/>
    <property type="project" value="InterPro"/>
</dbReference>
<dbReference type="HOGENOM" id="CLU_028057_2_0_1"/>
<accession>D2A336</accession>
<dbReference type="Gene3D" id="3.30.420.10">
    <property type="entry name" value="Ribonuclease H-like superfamily/Ribonuclease H"/>
    <property type="match status" value="1"/>
</dbReference>
<dbReference type="AlphaFoldDB" id="D2A336"/>
<protein>
    <recommendedName>
        <fullName evidence="3">Tc1-like transposase DDE domain-containing protein</fullName>
    </recommendedName>
</protein>
<evidence type="ECO:0000313" key="2">
    <source>
        <dbReference type="Proteomes" id="UP000007266"/>
    </source>
</evidence>
<reference evidence="1 2" key="2">
    <citation type="journal article" date="2010" name="Nucleic Acids Res.">
        <title>BeetleBase in 2010: revisions to provide comprehensive genomic information for Tribolium castaneum.</title>
        <authorList>
            <person name="Kim H.S."/>
            <person name="Murphy T."/>
            <person name="Xia J."/>
            <person name="Caragea D."/>
            <person name="Park Y."/>
            <person name="Beeman R.W."/>
            <person name="Lorenzen M.D."/>
            <person name="Butcher S."/>
            <person name="Manak J.R."/>
            <person name="Brown S.J."/>
        </authorList>
    </citation>
    <scope>GENOME REANNOTATION</scope>
    <source>
        <strain evidence="1 2">Georgia GA2</strain>
    </source>
</reference>
<dbReference type="eggNOG" id="ENOG502RGXD">
    <property type="taxonomic scope" value="Eukaryota"/>
</dbReference>
<dbReference type="InParanoid" id="D2A336"/>
<keyword evidence="2" id="KW-1185">Reference proteome</keyword>
<dbReference type="PANTHER" id="PTHR33939">
    <property type="entry name" value="PROTEIN CBG22215"/>
    <property type="match status" value="1"/>
</dbReference>
<name>D2A336_TRICA</name>
<evidence type="ECO:0000313" key="1">
    <source>
        <dbReference type="EMBL" id="EFA02787.1"/>
    </source>
</evidence>
<dbReference type="OMA" id="NTIELAW"/>
<dbReference type="PANTHER" id="PTHR33939:SF1">
    <property type="entry name" value="DUF4371 DOMAIN-CONTAINING PROTEIN"/>
    <property type="match status" value="1"/>
</dbReference>
<dbReference type="PhylomeDB" id="D2A336"/>
<reference evidence="1 2" key="1">
    <citation type="journal article" date="2008" name="Nature">
        <title>The genome of the model beetle and pest Tribolium castaneum.</title>
        <authorList>
            <consortium name="Tribolium Genome Sequencing Consortium"/>
            <person name="Richards S."/>
            <person name="Gibbs R.A."/>
            <person name="Weinstock G.M."/>
            <person name="Brown S.J."/>
            <person name="Denell R."/>
            <person name="Beeman R.W."/>
            <person name="Gibbs R."/>
            <person name="Beeman R.W."/>
            <person name="Brown S.J."/>
            <person name="Bucher G."/>
            <person name="Friedrich M."/>
            <person name="Grimmelikhuijzen C.J."/>
            <person name="Klingler M."/>
            <person name="Lorenzen M."/>
            <person name="Richards S."/>
            <person name="Roth S."/>
            <person name="Schroder R."/>
            <person name="Tautz D."/>
            <person name="Zdobnov E.M."/>
            <person name="Muzny D."/>
            <person name="Gibbs R.A."/>
            <person name="Weinstock G.M."/>
            <person name="Attaway T."/>
            <person name="Bell S."/>
            <person name="Buhay C.J."/>
            <person name="Chandrabose M.N."/>
            <person name="Chavez D."/>
            <person name="Clerk-Blankenburg K.P."/>
            <person name="Cree A."/>
            <person name="Dao M."/>
            <person name="Davis C."/>
            <person name="Chacko J."/>
            <person name="Dinh H."/>
            <person name="Dugan-Rocha S."/>
            <person name="Fowler G."/>
            <person name="Garner T.T."/>
            <person name="Garnes J."/>
            <person name="Gnirke A."/>
            <person name="Hawes A."/>
            <person name="Hernandez J."/>
            <person name="Hines S."/>
            <person name="Holder M."/>
            <person name="Hume J."/>
            <person name="Jhangiani S.N."/>
            <person name="Joshi V."/>
            <person name="Khan Z.M."/>
            <person name="Jackson L."/>
            <person name="Kovar C."/>
            <person name="Kowis A."/>
            <person name="Lee S."/>
            <person name="Lewis L.R."/>
            <person name="Margolis J."/>
            <person name="Morgan M."/>
            <person name="Nazareth L.V."/>
            <person name="Nguyen N."/>
            <person name="Okwuonu G."/>
            <person name="Parker D."/>
            <person name="Richards S."/>
            <person name="Ruiz S.J."/>
            <person name="Santibanez J."/>
            <person name="Savard J."/>
            <person name="Scherer S.E."/>
            <person name="Schneider B."/>
            <person name="Sodergren E."/>
            <person name="Tautz D."/>
            <person name="Vattahil S."/>
            <person name="Villasana D."/>
            <person name="White C.S."/>
            <person name="Wright R."/>
            <person name="Park Y."/>
            <person name="Beeman R.W."/>
            <person name="Lord J."/>
            <person name="Oppert B."/>
            <person name="Lorenzen M."/>
            <person name="Brown S."/>
            <person name="Wang L."/>
            <person name="Savard J."/>
            <person name="Tautz D."/>
            <person name="Richards S."/>
            <person name="Weinstock G."/>
            <person name="Gibbs R.A."/>
            <person name="Liu Y."/>
            <person name="Worley K."/>
            <person name="Weinstock G."/>
            <person name="Elsik C.G."/>
            <person name="Reese J.T."/>
            <person name="Elhaik E."/>
            <person name="Landan G."/>
            <person name="Graur D."/>
            <person name="Arensburger P."/>
            <person name="Atkinson P."/>
            <person name="Beeman R.W."/>
            <person name="Beidler J."/>
            <person name="Brown S.J."/>
            <person name="Demuth J.P."/>
            <person name="Drury D.W."/>
            <person name="Du Y.Z."/>
            <person name="Fujiwara H."/>
            <person name="Lorenzen M."/>
            <person name="Maselli V."/>
            <person name="Osanai M."/>
            <person name="Park Y."/>
            <person name="Robertson H.M."/>
            <person name="Tu Z."/>
            <person name="Wang J.J."/>
            <person name="Wang S."/>
            <person name="Richards S."/>
            <person name="Song H."/>
            <person name="Zhang L."/>
            <person name="Sodergren E."/>
            <person name="Werner D."/>
            <person name="Stanke M."/>
            <person name="Morgenstern B."/>
            <person name="Solovyev V."/>
            <person name="Kosarev P."/>
            <person name="Brown G."/>
            <person name="Chen H.C."/>
            <person name="Ermolaeva O."/>
            <person name="Hlavina W."/>
            <person name="Kapustin Y."/>
            <person name="Kiryutin B."/>
            <person name="Kitts P."/>
            <person name="Maglott D."/>
            <person name="Pruitt K."/>
            <person name="Sapojnikov V."/>
            <person name="Souvorov A."/>
            <person name="Mackey A.J."/>
            <person name="Waterhouse R.M."/>
            <person name="Wyder S."/>
            <person name="Zdobnov E.M."/>
            <person name="Zdobnov E.M."/>
            <person name="Wyder S."/>
            <person name="Kriventseva E.V."/>
            <person name="Kadowaki T."/>
            <person name="Bork P."/>
            <person name="Aranda M."/>
            <person name="Bao R."/>
            <person name="Beermann A."/>
            <person name="Berns N."/>
            <person name="Bolognesi R."/>
            <person name="Bonneton F."/>
            <person name="Bopp D."/>
            <person name="Brown S.J."/>
            <person name="Bucher G."/>
            <person name="Butts T."/>
            <person name="Chaumot A."/>
            <person name="Denell R.E."/>
            <person name="Ferrier D.E."/>
            <person name="Friedrich M."/>
            <person name="Gordon C.M."/>
            <person name="Jindra M."/>
            <person name="Klingler M."/>
            <person name="Lan Q."/>
            <person name="Lattorff H.M."/>
            <person name="Laudet V."/>
            <person name="von Levetsow C."/>
            <person name="Liu Z."/>
            <person name="Lutz R."/>
            <person name="Lynch J.A."/>
            <person name="da Fonseca R.N."/>
            <person name="Posnien N."/>
            <person name="Reuter R."/>
            <person name="Roth S."/>
            <person name="Savard J."/>
            <person name="Schinko J.B."/>
            <person name="Schmitt C."/>
            <person name="Schoppmeier M."/>
            <person name="Schroder R."/>
            <person name="Shippy T.D."/>
            <person name="Simonnet F."/>
            <person name="Marques-Souza H."/>
            <person name="Tautz D."/>
            <person name="Tomoyasu Y."/>
            <person name="Trauner J."/>
            <person name="Van der Zee M."/>
            <person name="Vervoort M."/>
            <person name="Wittkopp N."/>
            <person name="Wimmer E.A."/>
            <person name="Yang X."/>
            <person name="Jones A.K."/>
            <person name="Sattelle D.B."/>
            <person name="Ebert P.R."/>
            <person name="Nelson D."/>
            <person name="Scott J.G."/>
            <person name="Beeman R.W."/>
            <person name="Muthukrishnan S."/>
            <person name="Kramer K.J."/>
            <person name="Arakane Y."/>
            <person name="Beeman R.W."/>
            <person name="Zhu Q."/>
            <person name="Hogenkamp D."/>
            <person name="Dixit R."/>
            <person name="Oppert B."/>
            <person name="Jiang H."/>
            <person name="Zou Z."/>
            <person name="Marshall J."/>
            <person name="Elpidina E."/>
            <person name="Vinokurov K."/>
            <person name="Oppert C."/>
            <person name="Zou Z."/>
            <person name="Evans J."/>
            <person name="Lu Z."/>
            <person name="Zhao P."/>
            <person name="Sumathipala N."/>
            <person name="Altincicek B."/>
            <person name="Vilcinskas A."/>
            <person name="Williams M."/>
            <person name="Hultmark D."/>
            <person name="Hetru C."/>
            <person name="Jiang H."/>
            <person name="Grimmelikhuijzen C.J."/>
            <person name="Hauser F."/>
            <person name="Cazzamali G."/>
            <person name="Williamson M."/>
            <person name="Park Y."/>
            <person name="Li B."/>
            <person name="Tanaka Y."/>
            <person name="Predel R."/>
            <person name="Neupert S."/>
            <person name="Schachtner J."/>
            <person name="Verleyen P."/>
            <person name="Raible F."/>
            <person name="Bork P."/>
            <person name="Friedrich M."/>
            <person name="Walden K.K."/>
            <person name="Robertson H.M."/>
            <person name="Angeli S."/>
            <person name="Foret S."/>
            <person name="Bucher G."/>
            <person name="Schuetz S."/>
            <person name="Maleszka R."/>
            <person name="Wimmer E.A."/>
            <person name="Beeman R.W."/>
            <person name="Lorenzen M."/>
            <person name="Tomoyasu Y."/>
            <person name="Miller S.C."/>
            <person name="Grossmann D."/>
            <person name="Bucher G."/>
        </authorList>
    </citation>
    <scope>NUCLEOTIDE SEQUENCE [LARGE SCALE GENOMIC DNA]</scope>
    <source>
        <strain evidence="1 2">Georgia GA2</strain>
    </source>
</reference>
<organism evidence="1 2">
    <name type="scientific">Tribolium castaneum</name>
    <name type="common">Red flour beetle</name>
    <dbReference type="NCBI Taxonomy" id="7070"/>
    <lineage>
        <taxon>Eukaryota</taxon>
        <taxon>Metazoa</taxon>
        <taxon>Ecdysozoa</taxon>
        <taxon>Arthropoda</taxon>
        <taxon>Hexapoda</taxon>
        <taxon>Insecta</taxon>
        <taxon>Pterygota</taxon>
        <taxon>Neoptera</taxon>
        <taxon>Endopterygota</taxon>
        <taxon>Coleoptera</taxon>
        <taxon>Polyphaga</taxon>
        <taxon>Cucujiformia</taxon>
        <taxon>Tenebrionidae</taxon>
        <taxon>Tenebrionidae incertae sedis</taxon>
        <taxon>Tribolium</taxon>
    </lineage>
</organism>
<dbReference type="Proteomes" id="UP000007266">
    <property type="component" value="Linkage group 4"/>
</dbReference>
<gene>
    <name evidence="1" type="primary">GLEAN_08525</name>
    <name evidence="1" type="ORF">TcasGA2_TC008525</name>
</gene>
<dbReference type="EMBL" id="KQ971339">
    <property type="protein sequence ID" value="EFA02787.1"/>
    <property type="molecule type" value="Genomic_DNA"/>
</dbReference>